<dbReference type="Proteomes" id="UP000327294">
    <property type="component" value="Chromosome"/>
</dbReference>
<keyword evidence="3" id="KW-1185">Reference proteome</keyword>
<organism evidence="2 3">
    <name type="scientific">Streptomyces phaeolivaceus</name>
    <dbReference type="NCBI Taxonomy" id="2653200"/>
    <lineage>
        <taxon>Bacteria</taxon>
        <taxon>Bacillati</taxon>
        <taxon>Actinomycetota</taxon>
        <taxon>Actinomycetes</taxon>
        <taxon>Kitasatosporales</taxon>
        <taxon>Streptomycetaceae</taxon>
        <taxon>Streptomyces</taxon>
    </lineage>
</organism>
<protein>
    <submittedName>
        <fullName evidence="2">Uncharacterized protein</fullName>
    </submittedName>
</protein>
<name>A0A5P8K342_9ACTN</name>
<dbReference type="AlphaFoldDB" id="A0A5P8K342"/>
<dbReference type="EMBL" id="CP045096">
    <property type="protein sequence ID" value="QFQ97551.1"/>
    <property type="molecule type" value="Genomic_DNA"/>
</dbReference>
<sequence>MRGASAGAGPVGLLARFPAPLKKQGLRPVLFRPERAVGPQGARGTARPALTGPALEPRSATHHR</sequence>
<proteinExistence type="predicted"/>
<feature type="region of interest" description="Disordered" evidence="1">
    <location>
        <begin position="34"/>
        <end position="64"/>
    </location>
</feature>
<accession>A0A5P8K342</accession>
<evidence type="ECO:0000313" key="3">
    <source>
        <dbReference type="Proteomes" id="UP000327294"/>
    </source>
</evidence>
<evidence type="ECO:0000256" key="1">
    <source>
        <dbReference type="SAM" id="MobiDB-lite"/>
    </source>
</evidence>
<dbReference type="KEGG" id="sphv:F9278_16505"/>
<gene>
    <name evidence="2" type="ORF">F9278_16505</name>
</gene>
<evidence type="ECO:0000313" key="2">
    <source>
        <dbReference type="EMBL" id="QFQ97551.1"/>
    </source>
</evidence>
<reference evidence="2 3" key="1">
    <citation type="submission" date="2019-10" db="EMBL/GenBank/DDBJ databases">
        <title>Streptomyces sp. strain GY16 isolated from leaves of Broussonetia papyrifera.</title>
        <authorList>
            <person name="Mo P."/>
        </authorList>
    </citation>
    <scope>NUCLEOTIDE SEQUENCE [LARGE SCALE GENOMIC DNA]</scope>
    <source>
        <strain evidence="2 3">GY16</strain>
    </source>
</reference>